<evidence type="ECO:0000313" key="1">
    <source>
        <dbReference type="EMBL" id="KAF4723423.1"/>
    </source>
</evidence>
<gene>
    <name evidence="1" type="ORF">FOZ62_015847</name>
</gene>
<organism evidence="1 2">
    <name type="scientific">Perkinsus olseni</name>
    <name type="common">Perkinsus atlanticus</name>
    <dbReference type="NCBI Taxonomy" id="32597"/>
    <lineage>
        <taxon>Eukaryota</taxon>
        <taxon>Sar</taxon>
        <taxon>Alveolata</taxon>
        <taxon>Perkinsozoa</taxon>
        <taxon>Perkinsea</taxon>
        <taxon>Perkinsida</taxon>
        <taxon>Perkinsidae</taxon>
        <taxon>Perkinsus</taxon>
    </lineage>
</organism>
<protein>
    <submittedName>
        <fullName evidence="1">Uncharacterized protein</fullName>
    </submittedName>
</protein>
<name>A0A7J6RSG0_PEROL</name>
<reference evidence="1 2" key="1">
    <citation type="submission" date="2020-04" db="EMBL/GenBank/DDBJ databases">
        <title>Perkinsus olseni comparative genomics.</title>
        <authorList>
            <person name="Bogema D.R."/>
        </authorList>
    </citation>
    <scope>NUCLEOTIDE SEQUENCE [LARGE SCALE GENOMIC DNA]</scope>
    <source>
        <strain evidence="1">ATCC PRA-205</strain>
    </source>
</reference>
<evidence type="ECO:0000313" key="2">
    <source>
        <dbReference type="Proteomes" id="UP000574390"/>
    </source>
</evidence>
<dbReference type="Proteomes" id="UP000574390">
    <property type="component" value="Unassembled WGS sequence"/>
</dbReference>
<accession>A0A7J6RSG0</accession>
<proteinExistence type="predicted"/>
<comment type="caution">
    <text evidence="1">The sequence shown here is derived from an EMBL/GenBank/DDBJ whole genome shotgun (WGS) entry which is preliminary data.</text>
</comment>
<sequence length="101" mass="11221">MSYFIQEPYQTEVVEDVPDVVEETTIVHDGLPSSDVVEEEETVVDDVVMSGQTVQVVHQGPDTTTIEETVVIDDGYVRPEVVEEVVPDDEDVVIDETTIID</sequence>
<dbReference type="AlphaFoldDB" id="A0A7J6RSG0"/>
<dbReference type="EMBL" id="JABANM010020088">
    <property type="protein sequence ID" value="KAF4723423.1"/>
    <property type="molecule type" value="Genomic_DNA"/>
</dbReference>